<evidence type="ECO:0000256" key="4">
    <source>
        <dbReference type="ARBA" id="ARBA00022825"/>
    </source>
</evidence>
<dbReference type="PANTHER" id="PTHR43806">
    <property type="entry name" value="PEPTIDASE S8"/>
    <property type="match status" value="1"/>
</dbReference>
<name>A0ABY0TGA8_9PROT</name>
<keyword evidence="3" id="KW-0378">Hydrolase</keyword>
<evidence type="ECO:0000313" key="8">
    <source>
        <dbReference type="Proteomes" id="UP000183471"/>
    </source>
</evidence>
<comment type="caution">
    <text evidence="5">Lacks conserved residue(s) required for the propagation of feature annotation.</text>
</comment>
<dbReference type="InterPro" id="IPR036852">
    <property type="entry name" value="Peptidase_S8/S53_dom_sf"/>
</dbReference>
<comment type="similarity">
    <text evidence="1 5">Belongs to the peptidase S8 family.</text>
</comment>
<dbReference type="Gene3D" id="3.40.50.200">
    <property type="entry name" value="Peptidase S8/S53 domain"/>
    <property type="match status" value="1"/>
</dbReference>
<dbReference type="Proteomes" id="UP000183471">
    <property type="component" value="Unassembled WGS sequence"/>
</dbReference>
<evidence type="ECO:0000256" key="5">
    <source>
        <dbReference type="PROSITE-ProRule" id="PRU01240"/>
    </source>
</evidence>
<dbReference type="RefSeq" id="WP_074632559.1">
    <property type="nucleotide sequence ID" value="NZ_FNKY01000001.1"/>
</dbReference>
<dbReference type="EMBL" id="FNKY01000001">
    <property type="protein sequence ID" value="SDQ78770.1"/>
    <property type="molecule type" value="Genomic_DNA"/>
</dbReference>
<proteinExistence type="inferred from homology"/>
<dbReference type="InterPro" id="IPR023828">
    <property type="entry name" value="Peptidase_S8_Ser-AS"/>
</dbReference>
<evidence type="ECO:0000256" key="3">
    <source>
        <dbReference type="ARBA" id="ARBA00022801"/>
    </source>
</evidence>
<keyword evidence="4" id="KW-0720">Serine protease</keyword>
<dbReference type="PROSITE" id="PS51892">
    <property type="entry name" value="SUBTILASE"/>
    <property type="match status" value="1"/>
</dbReference>
<dbReference type="InterPro" id="IPR050131">
    <property type="entry name" value="Peptidase_S8_subtilisin-like"/>
</dbReference>
<dbReference type="InterPro" id="IPR000209">
    <property type="entry name" value="Peptidase_S8/S53_dom"/>
</dbReference>
<evidence type="ECO:0000313" key="7">
    <source>
        <dbReference type="EMBL" id="SDQ78770.1"/>
    </source>
</evidence>
<evidence type="ECO:0000259" key="6">
    <source>
        <dbReference type="Pfam" id="PF00082"/>
    </source>
</evidence>
<dbReference type="CDD" id="cd04843">
    <property type="entry name" value="Peptidases_S8_11"/>
    <property type="match status" value="1"/>
</dbReference>
<dbReference type="InterPro" id="IPR034073">
    <property type="entry name" value="Subtilisin_DY-like_dom"/>
</dbReference>
<feature type="domain" description="Peptidase S8/S53" evidence="6">
    <location>
        <begin position="206"/>
        <end position="430"/>
    </location>
</feature>
<accession>A0ABY0TGA8</accession>
<gene>
    <name evidence="7" type="ORF">SAMN05216402_2286</name>
</gene>
<comment type="caution">
    <text evidence="7">The sequence shown here is derived from an EMBL/GenBank/DDBJ whole genome shotgun (WGS) entry which is preliminary data.</text>
</comment>
<evidence type="ECO:0000256" key="1">
    <source>
        <dbReference type="ARBA" id="ARBA00011073"/>
    </source>
</evidence>
<keyword evidence="8" id="KW-1185">Reference proteome</keyword>
<dbReference type="SUPFAM" id="SSF52743">
    <property type="entry name" value="Subtilisin-like"/>
    <property type="match status" value="1"/>
</dbReference>
<dbReference type="Pfam" id="PF00082">
    <property type="entry name" value="Peptidase_S8"/>
    <property type="match status" value="1"/>
</dbReference>
<organism evidence="7 8">
    <name type="scientific">Nitrosospira multiformis</name>
    <dbReference type="NCBI Taxonomy" id="1231"/>
    <lineage>
        <taxon>Bacteria</taxon>
        <taxon>Pseudomonadati</taxon>
        <taxon>Pseudomonadota</taxon>
        <taxon>Betaproteobacteria</taxon>
        <taxon>Nitrosomonadales</taxon>
        <taxon>Nitrosomonadaceae</taxon>
        <taxon>Nitrosospira</taxon>
    </lineage>
</organism>
<reference evidence="7 8" key="1">
    <citation type="submission" date="2016-10" db="EMBL/GenBank/DDBJ databases">
        <authorList>
            <person name="Varghese N."/>
            <person name="Submissions S."/>
        </authorList>
    </citation>
    <scope>NUCLEOTIDE SEQUENCE [LARGE SCALE GENOMIC DNA]</scope>
    <source>
        <strain evidence="7 8">Nl1</strain>
    </source>
</reference>
<sequence>MATNNKGIPAGEPQPGTGYRRRVIVKFKDHVQLPGENAARMVMAGGAGPWEALAAQFQGITLEPLLTFKQPDQFAALTERARRLDPAFRPANLNAYFAVQPPPGADAEALAKALSSWESVATAYVEPPPVEPPFVNAADDPRSVNQGYLDPAPDGIDAEYAWNFPGGDGAGQALVDMEWGWTFNHEDLAAHGITLISGLNHSFFFHGSGVLGEIAAVDNNVGCVGITPALASIRCVGQHLPGGGYSTAQPILDAIAVMSFGDVLLLEAQTNLFGYNLVPVEIEPAVFDVIRLATSLGIVVVEAGGNGGVDLDTVVNPGGQQIFNRASPDFLDSGAILVGAASSTAPHARLGFSCHGSRIDCYGWGENVDTLSSDGTNTATNLYTTGFNGTSSASPIVTGAALAVQGLFQASPAGDRLDPAQMRALLSDPANGTPSQNPAADRIGVMPNLRAIIDGMMLNLPPDVYLRDFVGDNGDPHLGAISSSPDIILRQSSVADPQGTFGAGSGTENDMTLGYEAEAGQDNFVYVRMRNRGGSDATDVAATVYWAPPSTLLTPDLWTLLGSVTLPSVPMGDLLTVSDGITWPSAAIPAPGHYCFVGILSTARDPGPAPADFLDWDNFTTFIRNNNNVTWRNFNIVDNMPPPRANPPDYVPLPFLAAGAPDKARRMRLEIVMRLPARAEAVLELPSEFAELIRARPRLMPYTPFTNAEGCRVVHLPINHCGRTRFPEVVFPAKARIPLRLLVKIPKEQRQHEFELFARQVYQGEEVGRVTWRLVPQRQPQ</sequence>
<protein>
    <submittedName>
        <fullName evidence="7">Subtilase family protein</fullName>
    </submittedName>
</protein>
<dbReference type="PANTHER" id="PTHR43806:SF11">
    <property type="entry name" value="CEREVISIN-RELATED"/>
    <property type="match status" value="1"/>
</dbReference>
<dbReference type="PROSITE" id="PS00138">
    <property type="entry name" value="SUBTILASE_SER"/>
    <property type="match status" value="1"/>
</dbReference>
<evidence type="ECO:0000256" key="2">
    <source>
        <dbReference type="ARBA" id="ARBA00022670"/>
    </source>
</evidence>
<keyword evidence="2" id="KW-0645">Protease</keyword>